<dbReference type="Proteomes" id="UP000188559">
    <property type="component" value="Unassembled WGS sequence"/>
</dbReference>
<dbReference type="RefSeq" id="WP_071496647.1">
    <property type="nucleotide sequence ID" value="NZ_LT629702.1"/>
</dbReference>
<dbReference type="InterPro" id="IPR053864">
    <property type="entry name" value="DUF6933"/>
</dbReference>
<dbReference type="AlphaFoldDB" id="A0A1V2JSS0"/>
<sequence length="216" mass="25157">MLTFNCSQAACEFFSRVHKGKKHTPVLRPALPVESYDLHSDPHQWLVHAATVKRKHVIVVMHLKTRYCMLFFDMKKADSERFFQVFFERWTAGILDNALKCAVLDWVDPQLLEQMLANQAYCLVQRGDRSGQTTLNEVLRFFKWDAEDFDFVTQPWSPLRYDAGINRTPRGFKGQNAYVFPDEEMLIHWLVAFGGVGVAKAQQTREIYRAYKASCR</sequence>
<proteinExistence type="predicted"/>
<evidence type="ECO:0000259" key="1">
    <source>
        <dbReference type="Pfam" id="PF22016"/>
    </source>
</evidence>
<keyword evidence="3" id="KW-1185">Reference proteome</keyword>
<organism evidence="2 3">
    <name type="scientific">Pseudomonas azotoformans</name>
    <dbReference type="NCBI Taxonomy" id="47878"/>
    <lineage>
        <taxon>Bacteria</taxon>
        <taxon>Pseudomonadati</taxon>
        <taxon>Pseudomonadota</taxon>
        <taxon>Gammaproteobacteria</taxon>
        <taxon>Pseudomonadales</taxon>
        <taxon>Pseudomonadaceae</taxon>
        <taxon>Pseudomonas</taxon>
    </lineage>
</organism>
<reference evidence="2 3" key="1">
    <citation type="submission" date="2016-10" db="EMBL/GenBank/DDBJ databases">
        <title>Pseudomonas lactis sp. nov. and Pseudomonas paralactis sp. nov., isolated from bovine raw milk.</title>
        <authorList>
            <person name="Von Neubeck M."/>
            <person name="Huptas C."/>
            <person name="Glueck C."/>
            <person name="Krewinkel M."/>
            <person name="Stoeckel M."/>
            <person name="Stressler T."/>
            <person name="Fischer L."/>
            <person name="Hinrichs J."/>
            <person name="Scherer S."/>
            <person name="Wenning M."/>
        </authorList>
    </citation>
    <scope>NUCLEOTIDE SEQUENCE [LARGE SCALE GENOMIC DNA]</scope>
    <source>
        <strain evidence="2 3">DSM 18862</strain>
    </source>
</reference>
<evidence type="ECO:0000313" key="3">
    <source>
        <dbReference type="Proteomes" id="UP000188559"/>
    </source>
</evidence>
<name>A0A1V2JSS0_PSEAZ</name>
<dbReference type="EMBL" id="MNPV01000001">
    <property type="protein sequence ID" value="ONH48185.1"/>
    <property type="molecule type" value="Genomic_DNA"/>
</dbReference>
<dbReference type="Pfam" id="PF22016">
    <property type="entry name" value="DUF6933"/>
    <property type="match status" value="1"/>
</dbReference>
<dbReference type="OrthoDB" id="6947307at2"/>
<evidence type="ECO:0000313" key="2">
    <source>
        <dbReference type="EMBL" id="ONH48185.1"/>
    </source>
</evidence>
<gene>
    <name evidence="2" type="ORF">BLL37_02145</name>
</gene>
<protein>
    <recommendedName>
        <fullName evidence="1">DUF6933 domain-containing protein</fullName>
    </recommendedName>
</protein>
<accession>A0A1V2JSS0</accession>
<feature type="domain" description="DUF6933" evidence="1">
    <location>
        <begin position="37"/>
        <end position="184"/>
    </location>
</feature>
<dbReference type="GeneID" id="57375448"/>
<comment type="caution">
    <text evidence="2">The sequence shown here is derived from an EMBL/GenBank/DDBJ whole genome shotgun (WGS) entry which is preliminary data.</text>
</comment>